<dbReference type="Pfam" id="PF00440">
    <property type="entry name" value="TetR_N"/>
    <property type="match status" value="1"/>
</dbReference>
<dbReference type="RefSeq" id="WP_018366026.1">
    <property type="nucleotide sequence ID" value="NZ_CP104407.1"/>
</dbReference>
<accession>A0ABY9LHD6</accession>
<gene>
    <name evidence="4" type="ORF">N1496_00550</name>
</gene>
<dbReference type="Gene3D" id="1.10.357.10">
    <property type="entry name" value="Tetracycline Repressor, domain 2"/>
    <property type="match status" value="1"/>
</dbReference>
<dbReference type="Proteomes" id="UP001238096">
    <property type="component" value="Chromosome"/>
</dbReference>
<evidence type="ECO:0000256" key="2">
    <source>
        <dbReference type="PROSITE-ProRule" id="PRU00335"/>
    </source>
</evidence>
<feature type="DNA-binding region" description="H-T-H motif" evidence="2">
    <location>
        <begin position="29"/>
        <end position="48"/>
    </location>
</feature>
<keyword evidence="5" id="KW-1185">Reference proteome</keyword>
<evidence type="ECO:0000313" key="4">
    <source>
        <dbReference type="EMBL" id="WMB28234.1"/>
    </source>
</evidence>
<dbReference type="InterPro" id="IPR009057">
    <property type="entry name" value="Homeodomain-like_sf"/>
</dbReference>
<dbReference type="PANTHER" id="PTHR43479">
    <property type="entry name" value="ACREF/ENVCD OPERON REPRESSOR-RELATED"/>
    <property type="match status" value="1"/>
</dbReference>
<evidence type="ECO:0000256" key="1">
    <source>
        <dbReference type="ARBA" id="ARBA00023125"/>
    </source>
</evidence>
<dbReference type="PROSITE" id="PS50977">
    <property type="entry name" value="HTH_TETR_2"/>
    <property type="match status" value="1"/>
</dbReference>
<dbReference type="InterPro" id="IPR039532">
    <property type="entry name" value="TetR_C_Firmicutes"/>
</dbReference>
<dbReference type="SUPFAM" id="SSF46689">
    <property type="entry name" value="Homeodomain-like"/>
    <property type="match status" value="1"/>
</dbReference>
<dbReference type="InterPro" id="IPR001647">
    <property type="entry name" value="HTH_TetR"/>
</dbReference>
<keyword evidence="1 2" id="KW-0238">DNA-binding</keyword>
<dbReference type="PRINTS" id="PR00455">
    <property type="entry name" value="HTHTETR"/>
</dbReference>
<name>A0ABY9LHD6_9STRE</name>
<feature type="domain" description="HTH tetR-type" evidence="3">
    <location>
        <begin position="6"/>
        <end position="66"/>
    </location>
</feature>
<organism evidence="4 5">
    <name type="scientific">Streptococcus didelphis</name>
    <dbReference type="NCBI Taxonomy" id="102886"/>
    <lineage>
        <taxon>Bacteria</taxon>
        <taxon>Bacillati</taxon>
        <taxon>Bacillota</taxon>
        <taxon>Bacilli</taxon>
        <taxon>Lactobacillales</taxon>
        <taxon>Streptococcaceae</taxon>
        <taxon>Streptococcus</taxon>
    </lineage>
</organism>
<protein>
    <submittedName>
        <fullName evidence="4">TetR/AcrR family transcriptional regulator</fullName>
    </submittedName>
</protein>
<dbReference type="EMBL" id="CP110509">
    <property type="protein sequence ID" value="WMB28234.1"/>
    <property type="molecule type" value="Genomic_DNA"/>
</dbReference>
<sequence length="180" mass="20837">MNKRHTETKYYLTLALVSLLSEKDFEAITISDLAKRAGINRGTFYLHYKDKYQMIDQIKEESLEHIFKILDQQAIYTDTRALLIAVLTLFQGNFSFVQALSKSSYVNFKQTLKDFIFRVLLSIKDYQTIVSKQYGIPYEYALEVYLSSIESIISYWVANGGKESPEQLSDIILKTVSVEK</sequence>
<reference evidence="5" key="1">
    <citation type="submission" date="2022-10" db="EMBL/GenBank/DDBJ databases">
        <title>Streptococcus didelphis as causative of fatal infections in opossums (Didelphis albiventris).</title>
        <authorList>
            <person name="Breyer G.M."/>
            <person name="Da Silva M.E.R.J."/>
            <person name="Siqueira F.M."/>
        </authorList>
    </citation>
    <scope>NUCLEOTIDE SEQUENCE [LARGE SCALE GENOMIC DNA]</scope>
    <source>
        <strain evidence="5">LBVP101/21</strain>
    </source>
</reference>
<dbReference type="Pfam" id="PF14278">
    <property type="entry name" value="TetR_C_8"/>
    <property type="match status" value="1"/>
</dbReference>
<evidence type="ECO:0000313" key="5">
    <source>
        <dbReference type="Proteomes" id="UP001238096"/>
    </source>
</evidence>
<evidence type="ECO:0000259" key="3">
    <source>
        <dbReference type="PROSITE" id="PS50977"/>
    </source>
</evidence>
<proteinExistence type="predicted"/>
<dbReference type="PANTHER" id="PTHR43479:SF7">
    <property type="entry name" value="TETR-FAMILY TRANSCRIPTIONAL REGULATOR"/>
    <property type="match status" value="1"/>
</dbReference>
<dbReference type="InterPro" id="IPR050624">
    <property type="entry name" value="HTH-type_Tx_Regulator"/>
</dbReference>